<evidence type="ECO:0000313" key="6">
    <source>
        <dbReference type="Proteomes" id="UP000177506"/>
    </source>
</evidence>
<dbReference type="InterPro" id="IPR036390">
    <property type="entry name" value="WH_DNA-bd_sf"/>
</dbReference>
<proteinExistence type="predicted"/>
<dbReference type="Proteomes" id="UP000177506">
    <property type="component" value="Unassembled WGS sequence"/>
</dbReference>
<evidence type="ECO:0000256" key="2">
    <source>
        <dbReference type="ARBA" id="ARBA00023125"/>
    </source>
</evidence>
<reference evidence="5 6" key="1">
    <citation type="submission" date="2016-08" db="EMBL/GenBank/DDBJ databases">
        <title>Hymenobacter coccineus sp. nov., Hymenobacter lapidarius sp. nov. and Hymenobacter glacialis sp. nov., isolated from Antarctic soil.</title>
        <authorList>
            <person name="Sedlacek I."/>
            <person name="Kralova S."/>
            <person name="Kyrova K."/>
            <person name="Maslanova I."/>
            <person name="Stankova E."/>
            <person name="Vrbovska V."/>
            <person name="Nemec M."/>
            <person name="Bartak M."/>
            <person name="Svec P."/>
            <person name="Busse H.-J."/>
            <person name="Pantucek R."/>
        </authorList>
    </citation>
    <scope>NUCLEOTIDE SEQUENCE [LARGE SCALE GENOMIC DNA]</scope>
    <source>
        <strain evidence="5 6">CCM 8649</strain>
    </source>
</reference>
<dbReference type="Gene3D" id="1.10.10.10">
    <property type="entry name" value="Winged helix-like DNA-binding domain superfamily/Winged helix DNA-binding domain"/>
    <property type="match status" value="1"/>
</dbReference>
<keyword evidence="2" id="KW-0238">DNA-binding</keyword>
<organism evidence="5 6">
    <name type="scientific">Hymenobacter coccineus</name>
    <dbReference type="NCBI Taxonomy" id="1908235"/>
    <lineage>
        <taxon>Bacteria</taxon>
        <taxon>Pseudomonadati</taxon>
        <taxon>Bacteroidota</taxon>
        <taxon>Cytophagia</taxon>
        <taxon>Cytophagales</taxon>
        <taxon>Hymenobacteraceae</taxon>
        <taxon>Hymenobacter</taxon>
    </lineage>
</organism>
<name>A0A1G1TJF2_9BACT</name>
<evidence type="ECO:0000259" key="4">
    <source>
        <dbReference type="PROSITE" id="PS51118"/>
    </source>
</evidence>
<evidence type="ECO:0000313" key="5">
    <source>
        <dbReference type="EMBL" id="OGX91004.1"/>
    </source>
</evidence>
<comment type="caution">
    <text evidence="5">The sequence shown here is derived from an EMBL/GenBank/DDBJ whole genome shotgun (WGS) entry which is preliminary data.</text>
</comment>
<dbReference type="SUPFAM" id="SSF46785">
    <property type="entry name" value="Winged helix' DNA-binding domain"/>
    <property type="match status" value="1"/>
</dbReference>
<dbReference type="PANTHER" id="PTHR33204">
    <property type="entry name" value="TRANSCRIPTIONAL REGULATOR, MARR FAMILY"/>
    <property type="match status" value="1"/>
</dbReference>
<feature type="domain" description="HTH hxlR-type" evidence="4">
    <location>
        <begin position="9"/>
        <end position="108"/>
    </location>
</feature>
<keyword evidence="1" id="KW-0805">Transcription regulation</keyword>
<dbReference type="InterPro" id="IPR002577">
    <property type="entry name" value="HTH_HxlR"/>
</dbReference>
<keyword evidence="3" id="KW-0804">Transcription</keyword>
<gene>
    <name evidence="5" type="ORF">BEN49_05795</name>
</gene>
<sequence length="125" mass="13756">MPADGFALCPVRDILDRVGDKWSLLCILYLGSTDRLRFNELRHSIMGISQRMLTVTLRSLENDGLVRRTVYAEVPPRVEYCLTALGQSLLGAVIELGNWAKDHAPVIAEARQRVVAPPAATAGQV</sequence>
<dbReference type="GO" id="GO:0003677">
    <property type="term" value="F:DNA binding"/>
    <property type="evidence" value="ECO:0007669"/>
    <property type="project" value="UniProtKB-KW"/>
</dbReference>
<dbReference type="InterPro" id="IPR036388">
    <property type="entry name" value="WH-like_DNA-bd_sf"/>
</dbReference>
<dbReference type="EMBL" id="MDZA01000099">
    <property type="protein sequence ID" value="OGX91004.1"/>
    <property type="molecule type" value="Genomic_DNA"/>
</dbReference>
<keyword evidence="6" id="KW-1185">Reference proteome</keyword>
<dbReference type="AlphaFoldDB" id="A0A1G1TJF2"/>
<protein>
    <submittedName>
        <fullName evidence="5">Transcriptional regulator</fullName>
    </submittedName>
</protein>
<accession>A0A1G1TJF2</accession>
<evidence type="ECO:0000256" key="1">
    <source>
        <dbReference type="ARBA" id="ARBA00023015"/>
    </source>
</evidence>
<dbReference type="PANTHER" id="PTHR33204:SF39">
    <property type="entry name" value="TRANSCRIPTIONAL REGULATORY PROTEIN"/>
    <property type="match status" value="1"/>
</dbReference>
<dbReference type="PROSITE" id="PS51118">
    <property type="entry name" value="HTH_HXLR"/>
    <property type="match status" value="1"/>
</dbReference>
<evidence type="ECO:0000256" key="3">
    <source>
        <dbReference type="ARBA" id="ARBA00023163"/>
    </source>
</evidence>
<dbReference type="Pfam" id="PF01638">
    <property type="entry name" value="HxlR"/>
    <property type="match status" value="1"/>
</dbReference>